<dbReference type="RefSeq" id="WP_092500403.1">
    <property type="nucleotide sequence ID" value="NZ_FNFV01000004.1"/>
</dbReference>
<feature type="chain" id="PRO_5011672890" evidence="1">
    <location>
        <begin position="21"/>
        <end position="319"/>
    </location>
</feature>
<dbReference type="Proteomes" id="UP000199328">
    <property type="component" value="Unassembled WGS sequence"/>
</dbReference>
<evidence type="ECO:0000256" key="1">
    <source>
        <dbReference type="SAM" id="SignalP"/>
    </source>
</evidence>
<sequence length="319" mass="32828">MKKVLFATTALVASAGFASAEIALSGSGEIGVFGGDALAGAPYTGNLQFHTDVDVTFKMSGQTDGGIEFGAVVDLDENSAFDPETQGGEYLYVKGAFGTLTMGDTDGAYDFALTEVNLAGGSLMDDETEHGGFNGNAGLDGLLGLGDGQIARYDYAFGDFAFALSVELDDTGVSYDPIFGVGAKYSASMGDMTVGFGIGYQTVSYPGGDTSIIGASVNADFGNGFQAAVNYSDLSSTPTSPLDYTHWGVGVAYEMDAWTFAANYGTYDRVLVGADAEGFGVVVNYDLGGGAVIQAGYGNTSPEVGTSYDTYSFGLSMSF</sequence>
<dbReference type="InterPro" id="IPR033900">
    <property type="entry name" value="Gram_neg_porin_domain"/>
</dbReference>
<dbReference type="Pfam" id="PF13609">
    <property type="entry name" value="Porin_4"/>
    <property type="match status" value="1"/>
</dbReference>
<accession>A0A1G9E7M7</accession>
<dbReference type="EMBL" id="FNFV01000004">
    <property type="protein sequence ID" value="SDK72108.1"/>
    <property type="molecule type" value="Genomic_DNA"/>
</dbReference>
<dbReference type="OrthoDB" id="7326315at2"/>
<proteinExistence type="predicted"/>
<reference evidence="4" key="1">
    <citation type="submission" date="2016-10" db="EMBL/GenBank/DDBJ databases">
        <authorList>
            <person name="Varghese N."/>
            <person name="Submissions S."/>
        </authorList>
    </citation>
    <scope>NUCLEOTIDE SEQUENCE [LARGE SCALE GENOMIC DNA]</scope>
    <source>
        <strain evidence="4">CGMCC 1.10789</strain>
    </source>
</reference>
<feature type="domain" description="Porin" evidence="2">
    <location>
        <begin position="7"/>
        <end position="300"/>
    </location>
</feature>
<gene>
    <name evidence="3" type="ORF">SAMN05216257_104184</name>
</gene>
<keyword evidence="4" id="KW-1185">Reference proteome</keyword>
<dbReference type="AlphaFoldDB" id="A0A1G9E7M7"/>
<dbReference type="Gene3D" id="2.40.160.10">
    <property type="entry name" value="Porin"/>
    <property type="match status" value="1"/>
</dbReference>
<dbReference type="GO" id="GO:0015288">
    <property type="term" value="F:porin activity"/>
    <property type="evidence" value="ECO:0007669"/>
    <property type="project" value="InterPro"/>
</dbReference>
<dbReference type="InterPro" id="IPR023614">
    <property type="entry name" value="Porin_dom_sf"/>
</dbReference>
<dbReference type="STRING" id="990712.SAMN05216257_104184"/>
<name>A0A1G9E7M7_9RHOB</name>
<feature type="signal peptide" evidence="1">
    <location>
        <begin position="1"/>
        <end position="20"/>
    </location>
</feature>
<evidence type="ECO:0000313" key="3">
    <source>
        <dbReference type="EMBL" id="SDK72108.1"/>
    </source>
</evidence>
<protein>
    <submittedName>
        <fullName evidence="3">Outer membrane protein OmpU</fullName>
    </submittedName>
</protein>
<keyword evidence="1" id="KW-0732">Signal</keyword>
<organism evidence="3 4">
    <name type="scientific">Meinhardsimonia xiamenensis</name>
    <dbReference type="NCBI Taxonomy" id="990712"/>
    <lineage>
        <taxon>Bacteria</taxon>
        <taxon>Pseudomonadati</taxon>
        <taxon>Pseudomonadota</taxon>
        <taxon>Alphaproteobacteria</taxon>
        <taxon>Rhodobacterales</taxon>
        <taxon>Paracoccaceae</taxon>
        <taxon>Meinhardsimonia</taxon>
    </lineage>
</organism>
<dbReference type="SUPFAM" id="SSF56935">
    <property type="entry name" value="Porins"/>
    <property type="match status" value="1"/>
</dbReference>
<evidence type="ECO:0000313" key="4">
    <source>
        <dbReference type="Proteomes" id="UP000199328"/>
    </source>
</evidence>
<dbReference type="GO" id="GO:0016020">
    <property type="term" value="C:membrane"/>
    <property type="evidence" value="ECO:0007669"/>
    <property type="project" value="InterPro"/>
</dbReference>
<evidence type="ECO:0000259" key="2">
    <source>
        <dbReference type="Pfam" id="PF13609"/>
    </source>
</evidence>